<evidence type="ECO:0000256" key="8">
    <source>
        <dbReference type="PROSITE-ProRule" id="PRU00175"/>
    </source>
</evidence>
<feature type="region of interest" description="Disordered" evidence="9">
    <location>
        <begin position="1"/>
        <end position="20"/>
    </location>
</feature>
<dbReference type="Gramene" id="OE9A087030T1">
    <property type="protein sequence ID" value="OE9A087030C1"/>
    <property type="gene ID" value="OE9A087030"/>
</dbReference>
<name>A0A8S0S1A0_OLEEU</name>
<evidence type="ECO:0000256" key="6">
    <source>
        <dbReference type="ARBA" id="ARBA00022786"/>
    </source>
</evidence>
<dbReference type="PANTHER" id="PTHR22937">
    <property type="entry name" value="E3 UBIQUITIN-PROTEIN LIGASE RNF165"/>
    <property type="match status" value="1"/>
</dbReference>
<organism evidence="12 13">
    <name type="scientific">Olea europaea subsp. europaea</name>
    <dbReference type="NCBI Taxonomy" id="158383"/>
    <lineage>
        <taxon>Eukaryota</taxon>
        <taxon>Viridiplantae</taxon>
        <taxon>Streptophyta</taxon>
        <taxon>Embryophyta</taxon>
        <taxon>Tracheophyta</taxon>
        <taxon>Spermatophyta</taxon>
        <taxon>Magnoliopsida</taxon>
        <taxon>eudicotyledons</taxon>
        <taxon>Gunneridae</taxon>
        <taxon>Pentapetalae</taxon>
        <taxon>asterids</taxon>
        <taxon>lamiids</taxon>
        <taxon>Lamiales</taxon>
        <taxon>Oleaceae</taxon>
        <taxon>Oleeae</taxon>
        <taxon>Olea</taxon>
    </lineage>
</organism>
<evidence type="ECO:0000256" key="3">
    <source>
        <dbReference type="ARBA" id="ARBA00022679"/>
    </source>
</evidence>
<feature type="transmembrane region" description="Helical" evidence="10">
    <location>
        <begin position="227"/>
        <end position="246"/>
    </location>
</feature>
<dbReference type="SUPFAM" id="SSF57850">
    <property type="entry name" value="RING/U-box"/>
    <property type="match status" value="1"/>
</dbReference>
<evidence type="ECO:0000259" key="11">
    <source>
        <dbReference type="PROSITE" id="PS50089"/>
    </source>
</evidence>
<sequence>MPENYMDDYSRSSYAPPRPIQVRKETETYLRLTGIDSDSGDEADRFVEMVLRQEVEWHAPRETGSSEAETGEFFQTQRETSFSEETDLVDDTVTFDEFANFSEESDSDDDTVMYDEFADEMGELDWYDSGTPTGFSKETIRQHLKTRNFVNIKAENAIDEGLEICVVCQCEYEENEKVGSLVCGHEYHVDCIKKWLSRKTFCPICKAEAFPTQNPCTGNSRITHAEIPVLISLLFLVFGFFCKIFGI</sequence>
<dbReference type="GO" id="GO:0008270">
    <property type="term" value="F:zinc ion binding"/>
    <property type="evidence" value="ECO:0007669"/>
    <property type="project" value="UniProtKB-KW"/>
</dbReference>
<evidence type="ECO:0000256" key="4">
    <source>
        <dbReference type="ARBA" id="ARBA00022723"/>
    </source>
</evidence>
<comment type="caution">
    <text evidence="12">The sequence shown here is derived from an EMBL/GenBank/DDBJ whole genome shotgun (WGS) entry which is preliminary data.</text>
</comment>
<feature type="domain" description="RING-type" evidence="11">
    <location>
        <begin position="165"/>
        <end position="206"/>
    </location>
</feature>
<evidence type="ECO:0000256" key="7">
    <source>
        <dbReference type="ARBA" id="ARBA00022833"/>
    </source>
</evidence>
<dbReference type="Pfam" id="PF13639">
    <property type="entry name" value="zf-RING_2"/>
    <property type="match status" value="1"/>
</dbReference>
<comment type="catalytic activity">
    <reaction evidence="1">
        <text>S-ubiquitinyl-[E2 ubiquitin-conjugating enzyme]-L-cysteine + [acceptor protein]-L-lysine = [E2 ubiquitin-conjugating enzyme]-L-cysteine + N(6)-ubiquitinyl-[acceptor protein]-L-lysine.</text>
        <dbReference type="EC" id="2.3.2.27"/>
    </reaction>
</comment>
<keyword evidence="10" id="KW-0472">Membrane</keyword>
<proteinExistence type="predicted"/>
<feature type="compositionally biased region" description="Polar residues" evidence="9">
    <location>
        <begin position="63"/>
        <end position="80"/>
    </location>
</feature>
<dbReference type="AlphaFoldDB" id="A0A8S0S1A0"/>
<evidence type="ECO:0000313" key="12">
    <source>
        <dbReference type="EMBL" id="CAA2985427.1"/>
    </source>
</evidence>
<keyword evidence="12" id="KW-0436">Ligase</keyword>
<dbReference type="SMART" id="SM00184">
    <property type="entry name" value="RING"/>
    <property type="match status" value="1"/>
</dbReference>
<keyword evidence="10" id="KW-1133">Transmembrane helix</keyword>
<evidence type="ECO:0000256" key="5">
    <source>
        <dbReference type="ARBA" id="ARBA00022771"/>
    </source>
</evidence>
<dbReference type="EMBL" id="CACTIH010003807">
    <property type="protein sequence ID" value="CAA2985427.1"/>
    <property type="molecule type" value="Genomic_DNA"/>
</dbReference>
<dbReference type="InterPro" id="IPR013083">
    <property type="entry name" value="Znf_RING/FYVE/PHD"/>
</dbReference>
<keyword evidence="7" id="KW-0862">Zinc</keyword>
<protein>
    <recommendedName>
        <fullName evidence="2">RING-type E3 ubiquitin transferase</fullName>
        <ecNumber evidence="2">2.3.2.27</ecNumber>
    </recommendedName>
</protein>
<dbReference type="Gene3D" id="3.30.40.10">
    <property type="entry name" value="Zinc/RING finger domain, C3HC4 (zinc finger)"/>
    <property type="match status" value="1"/>
</dbReference>
<keyword evidence="10" id="KW-0812">Transmembrane</keyword>
<evidence type="ECO:0000256" key="2">
    <source>
        <dbReference type="ARBA" id="ARBA00012483"/>
    </source>
</evidence>
<evidence type="ECO:0000313" key="13">
    <source>
        <dbReference type="Proteomes" id="UP000594638"/>
    </source>
</evidence>
<gene>
    <name evidence="12" type="ORF">OLEA9_A087030</name>
</gene>
<keyword evidence="13" id="KW-1185">Reference proteome</keyword>
<keyword evidence="4" id="KW-0479">Metal-binding</keyword>
<dbReference type="PROSITE" id="PS50089">
    <property type="entry name" value="ZF_RING_2"/>
    <property type="match status" value="1"/>
</dbReference>
<dbReference type="InterPro" id="IPR045191">
    <property type="entry name" value="MBR1/2-like"/>
</dbReference>
<keyword evidence="6" id="KW-0833">Ubl conjugation pathway</keyword>
<dbReference type="InterPro" id="IPR001841">
    <property type="entry name" value="Znf_RING"/>
</dbReference>
<evidence type="ECO:0000256" key="9">
    <source>
        <dbReference type="SAM" id="MobiDB-lite"/>
    </source>
</evidence>
<dbReference type="GO" id="GO:0016874">
    <property type="term" value="F:ligase activity"/>
    <property type="evidence" value="ECO:0007669"/>
    <property type="project" value="UniProtKB-KW"/>
</dbReference>
<dbReference type="Proteomes" id="UP000594638">
    <property type="component" value="Unassembled WGS sequence"/>
</dbReference>
<dbReference type="GO" id="GO:0061630">
    <property type="term" value="F:ubiquitin protein ligase activity"/>
    <property type="evidence" value="ECO:0007669"/>
    <property type="project" value="UniProtKB-EC"/>
</dbReference>
<keyword evidence="5 8" id="KW-0863">Zinc-finger</keyword>
<evidence type="ECO:0000256" key="1">
    <source>
        <dbReference type="ARBA" id="ARBA00000900"/>
    </source>
</evidence>
<dbReference type="OrthoDB" id="8062037at2759"/>
<evidence type="ECO:0000256" key="10">
    <source>
        <dbReference type="SAM" id="Phobius"/>
    </source>
</evidence>
<keyword evidence="3" id="KW-0808">Transferase</keyword>
<feature type="region of interest" description="Disordered" evidence="9">
    <location>
        <begin position="60"/>
        <end position="81"/>
    </location>
</feature>
<reference evidence="12 13" key="1">
    <citation type="submission" date="2019-12" db="EMBL/GenBank/DDBJ databases">
        <authorList>
            <person name="Alioto T."/>
            <person name="Alioto T."/>
            <person name="Gomez Garrido J."/>
        </authorList>
    </citation>
    <scope>NUCLEOTIDE SEQUENCE [LARGE SCALE GENOMIC DNA]</scope>
</reference>
<accession>A0A8S0S1A0</accession>
<dbReference type="PANTHER" id="PTHR22937:SF65">
    <property type="entry name" value="E3 UBIQUITIN-PROTEIN LIGASE ARK2C"/>
    <property type="match status" value="1"/>
</dbReference>
<dbReference type="EC" id="2.3.2.27" evidence="2"/>